<dbReference type="EMBL" id="BEXD01004078">
    <property type="protein sequence ID" value="GBC06477.1"/>
    <property type="molecule type" value="Genomic_DNA"/>
</dbReference>
<dbReference type="PROSITE" id="PS50118">
    <property type="entry name" value="HMG_BOX_2"/>
    <property type="match status" value="1"/>
</dbReference>
<dbReference type="Proteomes" id="UP000247702">
    <property type="component" value="Unassembled WGS sequence"/>
</dbReference>
<name>A0A2Z6SJN7_9GLOM</name>
<keyword evidence="5" id="KW-1185">Reference proteome</keyword>
<evidence type="ECO:0000313" key="3">
    <source>
        <dbReference type="EMBL" id="GBC06477.1"/>
    </source>
</evidence>
<reference evidence="3 5" key="1">
    <citation type="submission" date="2017-11" db="EMBL/GenBank/DDBJ databases">
        <title>The genome of Rhizophagus clarus HR1 reveals common genetic basis of auxotrophy among arbuscular mycorrhizal fungi.</title>
        <authorList>
            <person name="Kobayashi Y."/>
        </authorList>
    </citation>
    <scope>NUCLEOTIDE SEQUENCE [LARGE SCALE GENOMIC DNA]</scope>
    <source>
        <strain evidence="3 5">HR1</strain>
    </source>
</reference>
<dbReference type="InterPro" id="IPR009071">
    <property type="entry name" value="HMG_box_dom"/>
</dbReference>
<dbReference type="InterPro" id="IPR036910">
    <property type="entry name" value="HMG_box_dom_sf"/>
</dbReference>
<dbReference type="EMBL" id="BLAL01000086">
    <property type="protein sequence ID" value="GES84817.1"/>
    <property type="molecule type" value="Genomic_DNA"/>
</dbReference>
<keyword evidence="1" id="KW-0539">Nucleus</keyword>
<protein>
    <recommendedName>
        <fullName evidence="2">HMG box domain-containing protein</fullName>
    </recommendedName>
</protein>
<dbReference type="AlphaFoldDB" id="A0A2Z6SJN7"/>
<comment type="caution">
    <text evidence="3">The sequence shown here is derived from an EMBL/GenBank/DDBJ whole genome shotgun (WGS) entry which is preliminary data.</text>
</comment>
<feature type="domain" description="HMG box" evidence="2">
    <location>
        <begin position="34"/>
        <end position="102"/>
    </location>
</feature>
<dbReference type="GO" id="GO:0005634">
    <property type="term" value="C:nucleus"/>
    <property type="evidence" value="ECO:0007669"/>
    <property type="project" value="UniProtKB-UniRule"/>
</dbReference>
<gene>
    <name evidence="4" type="ORF">RCL2_001191000</name>
    <name evidence="3" type="ORF">RclHR1_06870008</name>
</gene>
<reference evidence="4" key="2">
    <citation type="submission" date="2019-10" db="EMBL/GenBank/DDBJ databases">
        <title>Conservation and host-specific expression of non-tandemly repeated heterogenous ribosome RNA gene in arbuscular mycorrhizal fungi.</title>
        <authorList>
            <person name="Maeda T."/>
            <person name="Kobayashi Y."/>
            <person name="Nakagawa T."/>
            <person name="Ezawa T."/>
            <person name="Yamaguchi K."/>
            <person name="Bino T."/>
            <person name="Nishimoto Y."/>
            <person name="Shigenobu S."/>
            <person name="Kawaguchi M."/>
        </authorList>
    </citation>
    <scope>NUCLEOTIDE SEQUENCE</scope>
    <source>
        <strain evidence="4">HR1</strain>
    </source>
</reference>
<proteinExistence type="predicted"/>
<evidence type="ECO:0000313" key="4">
    <source>
        <dbReference type="EMBL" id="GES84817.1"/>
    </source>
</evidence>
<dbReference type="Gene3D" id="1.10.30.10">
    <property type="entry name" value="High mobility group box domain"/>
    <property type="match status" value="1"/>
</dbReference>
<evidence type="ECO:0000313" key="5">
    <source>
        <dbReference type="Proteomes" id="UP000247702"/>
    </source>
</evidence>
<keyword evidence="1" id="KW-0238">DNA-binding</keyword>
<dbReference type="OrthoDB" id="2307332at2759"/>
<evidence type="ECO:0000256" key="1">
    <source>
        <dbReference type="PROSITE-ProRule" id="PRU00267"/>
    </source>
</evidence>
<dbReference type="GO" id="GO:0003677">
    <property type="term" value="F:DNA binding"/>
    <property type="evidence" value="ECO:0007669"/>
    <property type="project" value="UniProtKB-UniRule"/>
</dbReference>
<evidence type="ECO:0000259" key="2">
    <source>
        <dbReference type="PROSITE" id="PS50118"/>
    </source>
</evidence>
<sequence>MAQQVTLVRSRPIVSVSSPYLLNPNHFLPKKSRGCKTSNAFMIYRKVYSRMLMIKGLPSKMTEVSRWASEAWKFEREELKNEYREFAKKVREIYRERSQMLGVPRVPLAIRPGIPNISVPVREQPDNCNEEVPVQYPTVPYQTPNVIHDIYLPEIQRFEDDFDFDNITMQDLPWIPTTSPTSNYFFYDGDDWLSTANVEFFNNFRLY</sequence>
<accession>A0A2Z6SJN7</accession>
<feature type="DNA-binding region" description="HMG box" evidence="1">
    <location>
        <begin position="34"/>
        <end position="102"/>
    </location>
</feature>
<organism evidence="3 5">
    <name type="scientific">Rhizophagus clarus</name>
    <dbReference type="NCBI Taxonomy" id="94130"/>
    <lineage>
        <taxon>Eukaryota</taxon>
        <taxon>Fungi</taxon>
        <taxon>Fungi incertae sedis</taxon>
        <taxon>Mucoromycota</taxon>
        <taxon>Glomeromycotina</taxon>
        <taxon>Glomeromycetes</taxon>
        <taxon>Glomerales</taxon>
        <taxon>Glomeraceae</taxon>
        <taxon>Rhizophagus</taxon>
    </lineage>
</organism>
<dbReference type="SUPFAM" id="SSF47095">
    <property type="entry name" value="HMG-box"/>
    <property type="match status" value="1"/>
</dbReference>
<dbReference type="Proteomes" id="UP000615446">
    <property type="component" value="Unassembled WGS sequence"/>
</dbReference>